<organism evidence="1 2">
    <name type="scientific">Pangasianodon gigas</name>
    <name type="common">Mekong giant catfish</name>
    <name type="synonym">Pangasius gigas</name>
    <dbReference type="NCBI Taxonomy" id="30993"/>
    <lineage>
        <taxon>Eukaryota</taxon>
        <taxon>Metazoa</taxon>
        <taxon>Chordata</taxon>
        <taxon>Craniata</taxon>
        <taxon>Vertebrata</taxon>
        <taxon>Euteleostomi</taxon>
        <taxon>Actinopterygii</taxon>
        <taxon>Neopterygii</taxon>
        <taxon>Teleostei</taxon>
        <taxon>Ostariophysi</taxon>
        <taxon>Siluriformes</taxon>
        <taxon>Pangasiidae</taxon>
        <taxon>Pangasianodon</taxon>
    </lineage>
</organism>
<proteinExistence type="predicted"/>
<evidence type="ECO:0000313" key="1">
    <source>
        <dbReference type="EMBL" id="MCI4389786.1"/>
    </source>
</evidence>
<reference evidence="1 2" key="1">
    <citation type="journal article" date="2022" name="bioRxiv">
        <title>An ancient truncated duplication of the anti-Mullerian hormone receptor type 2 gene is a potential conserved master sex determinant in the Pangasiidae catfish family.</title>
        <authorList>
            <person name="Wen M."/>
            <person name="Pan Q."/>
            <person name="Jouanno E."/>
            <person name="Montfort J."/>
            <person name="Zahm M."/>
            <person name="Cabau C."/>
            <person name="Klopp C."/>
            <person name="Iampietro C."/>
            <person name="Roques C."/>
            <person name="Bouchez O."/>
            <person name="Castinel A."/>
            <person name="Donnadieu C."/>
            <person name="Parrinello H."/>
            <person name="Poncet C."/>
            <person name="Belmonte E."/>
            <person name="Gautier V."/>
            <person name="Avarre J.-C."/>
            <person name="Dugue R."/>
            <person name="Gustiano R."/>
            <person name="Ha T.T.T."/>
            <person name="Campet M."/>
            <person name="Sriphairoj K."/>
            <person name="Ribolli J."/>
            <person name="de Almeida F.L."/>
            <person name="Desvignes T."/>
            <person name="Postlethwait J.H."/>
            <person name="Bucao C.F."/>
            <person name="Robinson-Rechavi M."/>
            <person name="Bobe J."/>
            <person name="Herpin A."/>
            <person name="Guiguen Y."/>
        </authorList>
    </citation>
    <scope>NUCLEOTIDE SEQUENCE [LARGE SCALE GENOMIC DNA]</scope>
    <source>
        <strain evidence="1">YG-Dec2019</strain>
    </source>
</reference>
<gene>
    <name evidence="1" type="ORF">PGIGA_G00102870</name>
</gene>
<protein>
    <submittedName>
        <fullName evidence="1">Uncharacterized protein</fullName>
    </submittedName>
</protein>
<comment type="caution">
    <text evidence="1">The sequence shown here is derived from an EMBL/GenBank/DDBJ whole genome shotgun (WGS) entry which is preliminary data.</text>
</comment>
<sequence>QKCDPDPQQTRESILALGKLAFQQLEKGNLIFYEEDLRECGIDVREVSVYSGVCTQIFREEFGLHLGRVFSFVHLSVQEFLAALYAFLSFISKNVTEQQTTDPFSKSDISDFLKSATDQALQSENGDLDLFLRFLMGLSLESNQTLLRGLMPQTGSSSHSKQETVEYIKEKIRENPCPEKSINLFHCLNELNDHSSVQEVQTYVNRGGYRRLSRTRLSPSQWSALVFVLLNSEQKLDEFDLSKYYPSEECLLRLLPVVKASRKALLPDCNLTEESCRVLSSVLSSNSSSLRELDLSDNKLQDSGVKLLSAGLESPHCTLEILRMCNCSITDEGCAALASALRSNSSSHLRHLYLYGKERGKSVNLLSDLLKDKHCKLETLHTEMC</sequence>
<feature type="non-terminal residue" evidence="1">
    <location>
        <position position="1"/>
    </location>
</feature>
<evidence type="ECO:0000313" key="2">
    <source>
        <dbReference type="Proteomes" id="UP000829447"/>
    </source>
</evidence>
<accession>A0ACC5XEU6</accession>
<keyword evidence="2" id="KW-1185">Reference proteome</keyword>
<name>A0ACC5XEU6_PANGG</name>
<dbReference type="EMBL" id="CM040472">
    <property type="protein sequence ID" value="MCI4389786.1"/>
    <property type="molecule type" value="Genomic_DNA"/>
</dbReference>
<dbReference type="Proteomes" id="UP000829447">
    <property type="component" value="Linkage Group LG19"/>
</dbReference>